<sequence length="126" mass="14662">MQNSTCTVYSSRNFESDYYFDELQMNELSAKEVFDEIPDREEYHYPIVDMVVYDENDDDHDPLGKVFLNLDYISSKQLDNDGCDVVTIISQSPRSDIPQINGEQLYATQVFDGFSERKDNDQCMVD</sequence>
<comment type="caution">
    <text evidence="1">The sequence shown here is derived from an EMBL/GenBank/DDBJ whole genome shotgun (WGS) entry which is preliminary data.</text>
</comment>
<dbReference type="Proteomes" id="UP001454036">
    <property type="component" value="Unassembled WGS sequence"/>
</dbReference>
<reference evidence="1 2" key="1">
    <citation type="submission" date="2024-01" db="EMBL/GenBank/DDBJ databases">
        <title>The complete chloroplast genome sequence of Lithospermum erythrorhizon: insights into the phylogenetic relationship among Boraginaceae species and the maternal lineages of purple gromwells.</title>
        <authorList>
            <person name="Okada T."/>
            <person name="Watanabe K."/>
        </authorList>
    </citation>
    <scope>NUCLEOTIDE SEQUENCE [LARGE SCALE GENOMIC DNA]</scope>
</reference>
<organism evidence="1 2">
    <name type="scientific">Lithospermum erythrorhizon</name>
    <name type="common">Purple gromwell</name>
    <name type="synonym">Lithospermum officinale var. erythrorhizon</name>
    <dbReference type="NCBI Taxonomy" id="34254"/>
    <lineage>
        <taxon>Eukaryota</taxon>
        <taxon>Viridiplantae</taxon>
        <taxon>Streptophyta</taxon>
        <taxon>Embryophyta</taxon>
        <taxon>Tracheophyta</taxon>
        <taxon>Spermatophyta</taxon>
        <taxon>Magnoliopsida</taxon>
        <taxon>eudicotyledons</taxon>
        <taxon>Gunneridae</taxon>
        <taxon>Pentapetalae</taxon>
        <taxon>asterids</taxon>
        <taxon>lamiids</taxon>
        <taxon>Boraginales</taxon>
        <taxon>Boraginaceae</taxon>
        <taxon>Boraginoideae</taxon>
        <taxon>Lithospermeae</taxon>
        <taxon>Lithospermum</taxon>
    </lineage>
</organism>
<dbReference type="AlphaFoldDB" id="A0AAV3Q5X5"/>
<gene>
    <name evidence="1" type="ORF">LIER_15170</name>
</gene>
<evidence type="ECO:0000313" key="1">
    <source>
        <dbReference type="EMBL" id="GAA0158045.1"/>
    </source>
</evidence>
<name>A0AAV3Q5X5_LITER</name>
<keyword evidence="2" id="KW-1185">Reference proteome</keyword>
<proteinExistence type="predicted"/>
<protein>
    <submittedName>
        <fullName evidence="1">Uncharacterized protein</fullName>
    </submittedName>
</protein>
<accession>A0AAV3Q5X5</accession>
<evidence type="ECO:0000313" key="2">
    <source>
        <dbReference type="Proteomes" id="UP001454036"/>
    </source>
</evidence>
<dbReference type="EMBL" id="BAABME010003245">
    <property type="protein sequence ID" value="GAA0158045.1"/>
    <property type="molecule type" value="Genomic_DNA"/>
</dbReference>